<dbReference type="SUPFAM" id="SSF48508">
    <property type="entry name" value="Nuclear receptor ligand-binding domain"/>
    <property type="match status" value="1"/>
</dbReference>
<dbReference type="AlphaFoldDB" id="A0AAN5IDM7"/>
<organism evidence="5 6">
    <name type="scientific">Pristionchus mayeri</name>
    <dbReference type="NCBI Taxonomy" id="1317129"/>
    <lineage>
        <taxon>Eukaryota</taxon>
        <taxon>Metazoa</taxon>
        <taxon>Ecdysozoa</taxon>
        <taxon>Nematoda</taxon>
        <taxon>Chromadorea</taxon>
        <taxon>Rhabditida</taxon>
        <taxon>Rhabditina</taxon>
        <taxon>Diplogasteromorpha</taxon>
        <taxon>Diplogasteroidea</taxon>
        <taxon>Neodiplogasteridae</taxon>
        <taxon>Pristionchus</taxon>
    </lineage>
</organism>
<dbReference type="InterPro" id="IPR050274">
    <property type="entry name" value="Nuclear_hormone_rcpt_NR2"/>
</dbReference>
<protein>
    <recommendedName>
        <fullName evidence="4">NR LBD domain-containing protein</fullName>
    </recommendedName>
</protein>
<evidence type="ECO:0000256" key="3">
    <source>
        <dbReference type="ARBA" id="ARBA00023170"/>
    </source>
</evidence>
<dbReference type="InterPro" id="IPR035500">
    <property type="entry name" value="NHR-like_dom_sf"/>
</dbReference>
<keyword evidence="2" id="KW-0804">Transcription</keyword>
<feature type="non-terminal residue" evidence="5">
    <location>
        <position position="1"/>
    </location>
</feature>
<feature type="domain" description="NR LBD" evidence="4">
    <location>
        <begin position="40"/>
        <end position="260"/>
    </location>
</feature>
<dbReference type="PROSITE" id="PS51843">
    <property type="entry name" value="NR_LBD"/>
    <property type="match status" value="1"/>
</dbReference>
<accession>A0AAN5IDM7</accession>
<keyword evidence="3" id="KW-0675">Receptor</keyword>
<gene>
    <name evidence="5" type="ORF">PMAYCL1PPCAC_32654</name>
</gene>
<dbReference type="EMBL" id="BTRK01000006">
    <property type="protein sequence ID" value="GMR62458.1"/>
    <property type="molecule type" value="Genomic_DNA"/>
</dbReference>
<evidence type="ECO:0000259" key="4">
    <source>
        <dbReference type="PROSITE" id="PS51843"/>
    </source>
</evidence>
<evidence type="ECO:0000313" key="6">
    <source>
        <dbReference type="Proteomes" id="UP001328107"/>
    </source>
</evidence>
<evidence type="ECO:0000313" key="5">
    <source>
        <dbReference type="EMBL" id="GMR62458.1"/>
    </source>
</evidence>
<proteinExistence type="predicted"/>
<comment type="caution">
    <text evidence="5">The sequence shown here is derived from an EMBL/GenBank/DDBJ whole genome shotgun (WGS) entry which is preliminary data.</text>
</comment>
<reference evidence="6" key="1">
    <citation type="submission" date="2022-10" db="EMBL/GenBank/DDBJ databases">
        <title>Genome assembly of Pristionchus species.</title>
        <authorList>
            <person name="Yoshida K."/>
            <person name="Sommer R.J."/>
        </authorList>
    </citation>
    <scope>NUCLEOTIDE SEQUENCE [LARGE SCALE GENOMIC DNA]</scope>
    <source>
        <strain evidence="6">RS5460</strain>
    </source>
</reference>
<evidence type="ECO:0000256" key="2">
    <source>
        <dbReference type="ARBA" id="ARBA00023163"/>
    </source>
</evidence>
<dbReference type="Pfam" id="PF00104">
    <property type="entry name" value="Hormone_recep"/>
    <property type="match status" value="1"/>
</dbReference>
<dbReference type="PANTHER" id="PTHR24083">
    <property type="entry name" value="NUCLEAR HORMONE RECEPTOR"/>
    <property type="match status" value="1"/>
</dbReference>
<dbReference type="Proteomes" id="UP001328107">
    <property type="component" value="Unassembled WGS sequence"/>
</dbReference>
<dbReference type="Gene3D" id="1.10.565.10">
    <property type="entry name" value="Retinoid X Receptor"/>
    <property type="match status" value="1"/>
</dbReference>
<sequence length="260" mass="30379">RISSYTPKHLPGLTLEDFFHGPSKLGMNYPPMQSEPYEPGSIKLVPQEMYIKEKVCIDFRNFDYTKRKLWMFQDVCYSLEYIKALPFYHLLDDCSKRTLLASSITCANLTSAYFSYSSYSDRTYYPDGITMKWEKEIQEQTPDSTRFHTEIINAIKDVKLDKREYALLKLILVCNPMLDGLSRHEVTILQHEREKYTKTLLSYVLARRGIKNGPEFFGKILSIVDVVTKLTTCQKNMHIVMLGLNIHAYRIPFLETIFHS</sequence>
<evidence type="ECO:0000256" key="1">
    <source>
        <dbReference type="ARBA" id="ARBA00023015"/>
    </source>
</evidence>
<dbReference type="InterPro" id="IPR000536">
    <property type="entry name" value="Nucl_hrmn_rcpt_lig-bd"/>
</dbReference>
<name>A0AAN5IDM7_9BILA</name>
<feature type="non-terminal residue" evidence="5">
    <location>
        <position position="260"/>
    </location>
</feature>
<keyword evidence="1" id="KW-0805">Transcription regulation</keyword>
<dbReference type="SMART" id="SM00430">
    <property type="entry name" value="HOLI"/>
    <property type="match status" value="1"/>
</dbReference>
<keyword evidence="6" id="KW-1185">Reference proteome</keyword>